<sequence>MPRTGVVDAGLERIGNLATGKDFHNAARNLHNYLHSTGKTFPVCISSTRLTIRRPNRGGGEFSTNYPLIYLSSWMRSILELGGEFLLGGWNTEQPEAYTAMFARFWERYEAVNPEHPLFFAKTWEQRRHCIPVAVHGDEGRGLGKHPVLVESYQPLLPWSGEDKLNMVGHSYTTRLLACILPSQCYAKHDKSVDGLHKAISKDLTTLFERGITVVNQQAKTFYAAVVGAKGYATSVRETLPRLIDRMVERRTDKPVANMDKPNPSMEKPEMIQPDLMHCYNLGFGKDLAASGVIVVTEAGFFGADNISQQLDEAFAGFMSWCAQHGHTSTIKEFDLKKTFKMTS</sequence>
<feature type="non-terminal residue" evidence="1">
    <location>
        <position position="1"/>
    </location>
</feature>
<dbReference type="Proteomes" id="UP000601435">
    <property type="component" value="Unassembled WGS sequence"/>
</dbReference>
<gene>
    <name evidence="1" type="ORF">SNEC2469_LOCUS22095</name>
</gene>
<dbReference type="AlphaFoldDB" id="A0A812Y2Q2"/>
<name>A0A812Y2Q2_9DINO</name>
<evidence type="ECO:0000313" key="2">
    <source>
        <dbReference type="Proteomes" id="UP000601435"/>
    </source>
</evidence>
<proteinExistence type="predicted"/>
<organism evidence="1 2">
    <name type="scientific">Symbiodinium necroappetens</name>
    <dbReference type="NCBI Taxonomy" id="1628268"/>
    <lineage>
        <taxon>Eukaryota</taxon>
        <taxon>Sar</taxon>
        <taxon>Alveolata</taxon>
        <taxon>Dinophyceae</taxon>
        <taxon>Suessiales</taxon>
        <taxon>Symbiodiniaceae</taxon>
        <taxon>Symbiodinium</taxon>
    </lineage>
</organism>
<dbReference type="OrthoDB" id="438707at2759"/>
<protein>
    <submittedName>
        <fullName evidence="1">Uncharacterized protein</fullName>
    </submittedName>
</protein>
<accession>A0A812Y2Q2</accession>
<comment type="caution">
    <text evidence="1">The sequence shown here is derived from an EMBL/GenBank/DDBJ whole genome shotgun (WGS) entry which is preliminary data.</text>
</comment>
<keyword evidence="2" id="KW-1185">Reference proteome</keyword>
<reference evidence="1" key="1">
    <citation type="submission" date="2021-02" db="EMBL/GenBank/DDBJ databases">
        <authorList>
            <person name="Dougan E. K."/>
            <person name="Rhodes N."/>
            <person name="Thang M."/>
            <person name="Chan C."/>
        </authorList>
    </citation>
    <scope>NUCLEOTIDE SEQUENCE</scope>
</reference>
<evidence type="ECO:0000313" key="1">
    <source>
        <dbReference type="EMBL" id="CAE7759824.1"/>
    </source>
</evidence>
<dbReference type="EMBL" id="CAJNJA010039777">
    <property type="protein sequence ID" value="CAE7759824.1"/>
    <property type="molecule type" value="Genomic_DNA"/>
</dbReference>